<accession>A0A9W8Y9F5</accession>
<dbReference type="Proteomes" id="UP001140560">
    <property type="component" value="Unassembled WGS sequence"/>
</dbReference>
<evidence type="ECO:0000313" key="3">
    <source>
        <dbReference type="Proteomes" id="UP001140560"/>
    </source>
</evidence>
<protein>
    <submittedName>
        <fullName evidence="2">Uncharacterized protein</fullName>
    </submittedName>
</protein>
<evidence type="ECO:0000256" key="1">
    <source>
        <dbReference type="SAM" id="MobiDB-lite"/>
    </source>
</evidence>
<dbReference type="OrthoDB" id="3787262at2759"/>
<gene>
    <name evidence="2" type="ORF">N0V83_005263</name>
</gene>
<feature type="region of interest" description="Disordered" evidence="1">
    <location>
        <begin position="1"/>
        <end position="61"/>
    </location>
</feature>
<name>A0A9W8Y9F5_9PLEO</name>
<proteinExistence type="predicted"/>
<sequence length="219" mass="24315">MSEPSSTMDKDMQTIQPTANALDPTAPEFFATMSAYDSGSEGGVPLSPPSRTHSAPADLRGPAPCFVVPSPPVPALPRTIDNQGEPDENLGAPDDDIKNPLAFRTLEEIVQKLLNPPARSWQPTDNTGMVLQDRVCLRLDWVKSIVSEKHFIFDPARSRSVLRNDSKIRTHGLAYGLPRRYWEWLCGREVSNSPYKVSKDTLWISRVEFHRVTLASSSS</sequence>
<dbReference type="EMBL" id="JAPEUY010000008">
    <property type="protein sequence ID" value="KAJ4370742.1"/>
    <property type="molecule type" value="Genomic_DNA"/>
</dbReference>
<feature type="compositionally biased region" description="Polar residues" evidence="1">
    <location>
        <begin position="1"/>
        <end position="19"/>
    </location>
</feature>
<evidence type="ECO:0000313" key="2">
    <source>
        <dbReference type="EMBL" id="KAJ4370742.1"/>
    </source>
</evidence>
<organism evidence="2 3">
    <name type="scientific">Neocucurbitaria cava</name>
    <dbReference type="NCBI Taxonomy" id="798079"/>
    <lineage>
        <taxon>Eukaryota</taxon>
        <taxon>Fungi</taxon>
        <taxon>Dikarya</taxon>
        <taxon>Ascomycota</taxon>
        <taxon>Pezizomycotina</taxon>
        <taxon>Dothideomycetes</taxon>
        <taxon>Pleosporomycetidae</taxon>
        <taxon>Pleosporales</taxon>
        <taxon>Pleosporineae</taxon>
        <taxon>Cucurbitariaceae</taxon>
        <taxon>Neocucurbitaria</taxon>
    </lineage>
</organism>
<dbReference type="AlphaFoldDB" id="A0A9W8Y9F5"/>
<comment type="caution">
    <text evidence="2">The sequence shown here is derived from an EMBL/GenBank/DDBJ whole genome shotgun (WGS) entry which is preliminary data.</text>
</comment>
<keyword evidence="3" id="KW-1185">Reference proteome</keyword>
<reference evidence="2" key="1">
    <citation type="submission" date="2022-10" db="EMBL/GenBank/DDBJ databases">
        <title>Tapping the CABI collections for fungal endophytes: first genome assemblies for Collariella, Neodidymelliopsis, Ascochyta clinopodiicola, Didymella pomorum, Didymosphaeria variabile, Neocosmospora piperis and Neocucurbitaria cava.</title>
        <authorList>
            <person name="Hill R."/>
        </authorList>
    </citation>
    <scope>NUCLEOTIDE SEQUENCE</scope>
    <source>
        <strain evidence="2">IMI 356814</strain>
    </source>
</reference>
<feature type="region of interest" description="Disordered" evidence="1">
    <location>
        <begin position="75"/>
        <end position="96"/>
    </location>
</feature>